<dbReference type="InterPro" id="IPR011576">
    <property type="entry name" value="Pyridox_Oxase_N"/>
</dbReference>
<dbReference type="AlphaFoldDB" id="A0A7W5C3K3"/>
<evidence type="ECO:0000313" key="2">
    <source>
        <dbReference type="EMBL" id="MBB3150014.1"/>
    </source>
</evidence>
<evidence type="ECO:0000313" key="3">
    <source>
        <dbReference type="Proteomes" id="UP000518605"/>
    </source>
</evidence>
<dbReference type="PANTHER" id="PTHR42815:SF2">
    <property type="entry name" value="FAD-BINDING, PUTATIVE (AFU_ORTHOLOGUE AFUA_6G07600)-RELATED"/>
    <property type="match status" value="1"/>
</dbReference>
<keyword evidence="3" id="KW-1185">Reference proteome</keyword>
<dbReference type="Pfam" id="PF01243">
    <property type="entry name" value="PNPOx_N"/>
    <property type="match status" value="1"/>
</dbReference>
<dbReference type="RefSeq" id="WP_183557216.1">
    <property type="nucleotide sequence ID" value="NZ_CBCSLB010000001.1"/>
</dbReference>
<dbReference type="InterPro" id="IPR012349">
    <property type="entry name" value="Split_barrel_FMN-bd"/>
</dbReference>
<dbReference type="EMBL" id="JACHXW010000001">
    <property type="protein sequence ID" value="MBB3150014.1"/>
    <property type="molecule type" value="Genomic_DNA"/>
</dbReference>
<protein>
    <recommendedName>
        <fullName evidence="1">Pyridoxamine 5'-phosphate oxidase N-terminal domain-containing protein</fullName>
    </recommendedName>
</protein>
<reference evidence="2 3" key="1">
    <citation type="submission" date="2020-08" db="EMBL/GenBank/DDBJ databases">
        <title>Genomic Encyclopedia of Type Strains, Phase III (KMG-III): the genomes of soil and plant-associated and newly described type strains.</title>
        <authorList>
            <person name="Whitman W."/>
        </authorList>
    </citation>
    <scope>NUCLEOTIDE SEQUENCE [LARGE SCALE GENOMIC DNA]</scope>
    <source>
        <strain evidence="2 3">CECT 8234</strain>
    </source>
</reference>
<feature type="domain" description="Pyridoxamine 5'-phosphate oxidase N-terminal" evidence="1">
    <location>
        <begin position="167"/>
        <end position="273"/>
    </location>
</feature>
<dbReference type="PANTHER" id="PTHR42815">
    <property type="entry name" value="FAD-BINDING, PUTATIVE (AFU_ORTHOLOGUE AFUA_6G07600)-RELATED"/>
    <property type="match status" value="1"/>
</dbReference>
<comment type="caution">
    <text evidence="2">The sequence shown here is derived from an EMBL/GenBank/DDBJ whole genome shotgun (WGS) entry which is preliminary data.</text>
</comment>
<dbReference type="SUPFAM" id="SSF50475">
    <property type="entry name" value="FMN-binding split barrel"/>
    <property type="match status" value="1"/>
</dbReference>
<evidence type="ECO:0000259" key="1">
    <source>
        <dbReference type="Pfam" id="PF01243"/>
    </source>
</evidence>
<name>A0A7W5C3K3_9BACL</name>
<organism evidence="2 3">
    <name type="scientific">Paenibacillus endophyticus</name>
    <dbReference type="NCBI Taxonomy" id="1294268"/>
    <lineage>
        <taxon>Bacteria</taxon>
        <taxon>Bacillati</taxon>
        <taxon>Bacillota</taxon>
        <taxon>Bacilli</taxon>
        <taxon>Bacillales</taxon>
        <taxon>Paenibacillaceae</taxon>
        <taxon>Paenibacillus</taxon>
    </lineage>
</organism>
<accession>A0A7W5C3K3</accession>
<dbReference type="Gene3D" id="2.30.110.10">
    <property type="entry name" value="Electron Transport, Fmn-binding Protein, Chain A"/>
    <property type="match status" value="2"/>
</dbReference>
<gene>
    <name evidence="2" type="ORF">FHS16_000046</name>
</gene>
<proteinExistence type="predicted"/>
<sequence>MMDVYHEGELYVQKRTGEGKIADQNAKMISNQFSNGIIQFLKSQQFAVLSSADRKGNVWVTFLTGEAGFAEVMDEHTMVIHDEIIIVDDPFGSMWLNQEQIGMLIIDTKRRIRLRINGTAHVEQGKLKVTAHQVYGNCPKYIQKRSLRADSDAHRQLKSMHRSSELSQQQREWIAQSDTFYIGSVSESGEMDASHRGGNPGFLQVIDAKTIRFPDYYGNSMYNTLGNIYSNPASGLLFIDYEHGHSLHLTGKAEIIWDEEESAQFRGAERLVQFVAEEVVQLNNAAEMHWEDTELSPYNP</sequence>
<dbReference type="Proteomes" id="UP000518605">
    <property type="component" value="Unassembled WGS sequence"/>
</dbReference>